<dbReference type="InterPro" id="IPR012337">
    <property type="entry name" value="RNaseH-like_sf"/>
</dbReference>
<evidence type="ECO:0000313" key="3">
    <source>
        <dbReference type="EMBL" id="KAE9281601.1"/>
    </source>
</evidence>
<dbReference type="InterPro" id="IPR041588">
    <property type="entry name" value="Integrase_H2C2"/>
</dbReference>
<feature type="compositionally biased region" description="Basic residues" evidence="1">
    <location>
        <begin position="83"/>
        <end position="97"/>
    </location>
</feature>
<feature type="compositionally biased region" description="Polar residues" evidence="1">
    <location>
        <begin position="27"/>
        <end position="43"/>
    </location>
</feature>
<name>A0A6A4C035_9STRA</name>
<accession>A0A6A4C035</accession>
<feature type="compositionally biased region" description="Polar residues" evidence="1">
    <location>
        <begin position="174"/>
        <end position="183"/>
    </location>
</feature>
<feature type="compositionally biased region" description="Low complexity" evidence="1">
    <location>
        <begin position="319"/>
        <end position="328"/>
    </location>
</feature>
<dbReference type="PANTHER" id="PTHR47266">
    <property type="entry name" value="ENDONUCLEASE-RELATED"/>
    <property type="match status" value="1"/>
</dbReference>
<dbReference type="GO" id="GO:0015074">
    <property type="term" value="P:DNA integration"/>
    <property type="evidence" value="ECO:0007669"/>
    <property type="project" value="InterPro"/>
</dbReference>
<dbReference type="Gene3D" id="3.30.420.10">
    <property type="entry name" value="Ribonuclease H-like superfamily/Ribonuclease H"/>
    <property type="match status" value="1"/>
</dbReference>
<feature type="compositionally biased region" description="Low complexity" evidence="1">
    <location>
        <begin position="61"/>
        <end position="71"/>
    </location>
</feature>
<feature type="region of interest" description="Disordered" evidence="1">
    <location>
        <begin position="831"/>
        <end position="876"/>
    </location>
</feature>
<feature type="compositionally biased region" description="Basic residues" evidence="1">
    <location>
        <begin position="1"/>
        <end position="12"/>
    </location>
</feature>
<feature type="compositionally biased region" description="Basic and acidic residues" evidence="1">
    <location>
        <begin position="853"/>
        <end position="865"/>
    </location>
</feature>
<dbReference type="InterPro" id="IPR001584">
    <property type="entry name" value="Integrase_cat-core"/>
</dbReference>
<organism evidence="3 4">
    <name type="scientific">Phytophthora fragariae</name>
    <dbReference type="NCBI Taxonomy" id="53985"/>
    <lineage>
        <taxon>Eukaryota</taxon>
        <taxon>Sar</taxon>
        <taxon>Stramenopiles</taxon>
        <taxon>Oomycota</taxon>
        <taxon>Peronosporomycetes</taxon>
        <taxon>Peronosporales</taxon>
        <taxon>Peronosporaceae</taxon>
        <taxon>Phytophthora</taxon>
    </lineage>
</organism>
<feature type="compositionally biased region" description="Polar residues" evidence="1">
    <location>
        <begin position="109"/>
        <end position="124"/>
    </location>
</feature>
<reference evidence="3 4" key="1">
    <citation type="submission" date="2018-08" db="EMBL/GenBank/DDBJ databases">
        <title>Genomic investigation of the strawberry pathogen Phytophthora fragariae indicates pathogenicity is determined by transcriptional variation in three key races.</title>
        <authorList>
            <person name="Adams T.M."/>
            <person name="Armitage A.D."/>
            <person name="Sobczyk M.K."/>
            <person name="Bates H.J."/>
            <person name="Dunwell J.M."/>
            <person name="Nellist C.F."/>
            <person name="Harrison R.J."/>
        </authorList>
    </citation>
    <scope>NUCLEOTIDE SEQUENCE [LARGE SCALE GENOMIC DNA]</scope>
    <source>
        <strain evidence="3 4">A4</strain>
    </source>
</reference>
<feature type="compositionally biased region" description="Basic and acidic residues" evidence="1">
    <location>
        <begin position="137"/>
        <end position="147"/>
    </location>
</feature>
<proteinExistence type="predicted"/>
<dbReference type="Proteomes" id="UP000437068">
    <property type="component" value="Unassembled WGS sequence"/>
</dbReference>
<comment type="caution">
    <text evidence="3">The sequence shown here is derived from an EMBL/GenBank/DDBJ whole genome shotgun (WGS) entry which is preliminary data.</text>
</comment>
<feature type="domain" description="Integrase catalytic" evidence="2">
    <location>
        <begin position="494"/>
        <end position="664"/>
    </location>
</feature>
<sequence>MGRRRRWRRRRAAVTDEEGVAVGDGTSDVSQPETEPAERQQQTIHEEGEAVRGETTLAQTEVAVAAEPAVVSNEGVAGDGSTRTKRRWSSKTKKRKNAHDSEELAGGDTSRSATINSGQSSKSSEAAFGPLTRAAKRRLDAAERSTKEAAAVSATTDRTDHTTTVTPSEEQEATRPSESASQPETTRRGTTETEQSTPPRRRQVTWADGWRPTNEDKRSAGGNAPSPSRTNEAPRDGGETGGQDTVEVTAGDERRGRKRSPRRGEPRETATNAPSMLGAEPAAEVAPTPRAVTKTKGPQTIGTVTTTKPPKPTHASRSTTTKEVTTTTGGEQATRAARSPPLTGPSGPEAAKGQRQVRTRRQLDESERISQAVVQTTTNSETLQLTDDEILDAQKKSRLVQQLLEKGKHHGMEVFEQNGLVLIKTVHGKRVILPPRLWAIVFKEHHDSVWAGHLRAPHTYARIAQLYWWSHLQKEVSQWVRGCQECGSRKTKPREVIPPLRSLRGGDVAERWALDVAGPLPVSDEGERYVIAAVEYVTRYAVAAVVKQHTAPNVASFLLKHVVLRFGPFRELLTDGAPELTGKVIEELVTMLQSKKTNPVPYRPQMIGLVERFHRTWKDVVSIYMHEDRQNDWDTWVDFAVYSYNSGRHSTVGLSPNELMMDRRLRAPNELLRAMSVTEAGSPNEHHRSLLAAPRSSHECAEKARAREQSRQAKYYNRKVKKRRDFEPGNRVWMYRPPRGPKATKFVHQWIGPLRIVEPAGVENFLVEREDQNEDVERFTAHVSFLISYHYPVDLLQRVAADIEVQLEHEAQLNNSDDEPATGTTNAPATAAVQAAAGGRGAKRPRQAVARETTWRDTGEQVVELRRRRRRNQAGH</sequence>
<protein>
    <recommendedName>
        <fullName evidence="2">Integrase catalytic domain-containing protein</fullName>
    </recommendedName>
</protein>
<dbReference type="Pfam" id="PF17921">
    <property type="entry name" value="Integrase_H2C2"/>
    <property type="match status" value="1"/>
</dbReference>
<evidence type="ECO:0000259" key="2">
    <source>
        <dbReference type="PROSITE" id="PS50994"/>
    </source>
</evidence>
<dbReference type="GO" id="GO:0003676">
    <property type="term" value="F:nucleic acid binding"/>
    <property type="evidence" value="ECO:0007669"/>
    <property type="project" value="InterPro"/>
</dbReference>
<feature type="compositionally biased region" description="Basic residues" evidence="1">
    <location>
        <begin position="866"/>
        <end position="876"/>
    </location>
</feature>
<dbReference type="InterPro" id="IPR036397">
    <property type="entry name" value="RNaseH_sf"/>
</dbReference>
<evidence type="ECO:0000313" key="4">
    <source>
        <dbReference type="Proteomes" id="UP000437068"/>
    </source>
</evidence>
<dbReference type="InterPro" id="IPR052160">
    <property type="entry name" value="Gypsy_RT_Integrase-like"/>
</dbReference>
<feature type="region of interest" description="Disordered" evidence="1">
    <location>
        <begin position="1"/>
        <end position="375"/>
    </location>
</feature>
<dbReference type="EMBL" id="QXGE01002474">
    <property type="protein sequence ID" value="KAE9281601.1"/>
    <property type="molecule type" value="Genomic_DNA"/>
</dbReference>
<evidence type="ECO:0000256" key="1">
    <source>
        <dbReference type="SAM" id="MobiDB-lite"/>
    </source>
</evidence>
<dbReference type="AlphaFoldDB" id="A0A6A4C035"/>
<dbReference type="SUPFAM" id="SSF53098">
    <property type="entry name" value="Ribonuclease H-like"/>
    <property type="match status" value="1"/>
</dbReference>
<feature type="compositionally biased region" description="Low complexity" evidence="1">
    <location>
        <begin position="295"/>
        <end position="308"/>
    </location>
</feature>
<gene>
    <name evidence="3" type="ORF">PF001_g23698</name>
</gene>
<dbReference type="PROSITE" id="PS50994">
    <property type="entry name" value="INTEGRASE"/>
    <property type="match status" value="1"/>
</dbReference>
<dbReference type="Gene3D" id="1.10.340.70">
    <property type="match status" value="1"/>
</dbReference>